<proteinExistence type="predicted"/>
<protein>
    <submittedName>
        <fullName evidence="1">Uncharacterized protein</fullName>
    </submittedName>
</protein>
<reference evidence="1" key="1">
    <citation type="journal article" date="2021" name="Proc. Natl. Acad. Sci. U.S.A.">
        <title>A Catalog of Tens of Thousands of Viruses from Human Metagenomes Reveals Hidden Associations with Chronic Diseases.</title>
        <authorList>
            <person name="Tisza M.J."/>
            <person name="Buck C.B."/>
        </authorList>
    </citation>
    <scope>NUCLEOTIDE SEQUENCE</scope>
    <source>
        <strain evidence="1">CtMne5</strain>
    </source>
</reference>
<name>A0A8S5TZV8_9CAUD</name>
<sequence>MKVKCIKRYSDVRLNKIIEAGTVLEVEKARAEHLIHEGVAEITKESEKLTDKGKE</sequence>
<evidence type="ECO:0000313" key="1">
    <source>
        <dbReference type="EMBL" id="DAF87745.1"/>
    </source>
</evidence>
<dbReference type="EMBL" id="BK015967">
    <property type="protein sequence ID" value="DAF87745.1"/>
    <property type="molecule type" value="Genomic_DNA"/>
</dbReference>
<accession>A0A8S5TZV8</accession>
<organism evidence="1">
    <name type="scientific">Myoviridae sp. ctMne5</name>
    <dbReference type="NCBI Taxonomy" id="2825089"/>
    <lineage>
        <taxon>Viruses</taxon>
        <taxon>Duplodnaviria</taxon>
        <taxon>Heunggongvirae</taxon>
        <taxon>Uroviricota</taxon>
        <taxon>Caudoviricetes</taxon>
    </lineage>
</organism>